<evidence type="ECO:0008006" key="3">
    <source>
        <dbReference type="Google" id="ProtNLM"/>
    </source>
</evidence>
<feature type="non-terminal residue" evidence="1">
    <location>
        <position position="1"/>
    </location>
</feature>
<organism evidence="1 2">
    <name type="scientific">Eiseniibacteriota bacterium</name>
    <dbReference type="NCBI Taxonomy" id="2212470"/>
    <lineage>
        <taxon>Bacteria</taxon>
        <taxon>Candidatus Eiseniibacteriota</taxon>
    </lineage>
</organism>
<comment type="caution">
    <text evidence="1">The sequence shown here is derived from an EMBL/GenBank/DDBJ whole genome shotgun (WGS) entry which is preliminary data.</text>
</comment>
<accession>A0A849SK51</accession>
<sequence>APQAADARPRWISFGVLGGSTQPDAALADYQWSATPEFGWGAQALVGLGPLAGGVRGWRTGTDQALGVSGAPATTRVTETSWELVGRGRLASFWGTEMFASASAGRLALHFDPDRIQVATSGGPVEVTFAPIAEWIGGGGMSFTRPLAASWRLGLEFERRFFSLDTAHRSGTAIVESREGFGDWSARFEVARVMEWR</sequence>
<protein>
    <recommendedName>
        <fullName evidence="3">Autotransporter outer membrane beta-barrel domain-containing protein</fullName>
    </recommendedName>
</protein>
<evidence type="ECO:0000313" key="1">
    <source>
        <dbReference type="EMBL" id="NOT32934.1"/>
    </source>
</evidence>
<proteinExistence type="predicted"/>
<reference evidence="1 2" key="1">
    <citation type="submission" date="2020-04" db="EMBL/GenBank/DDBJ databases">
        <title>Metagenomic profiling of ammonia- and methane-oxidizing microorganisms in a Dutch drinking water treatment plant.</title>
        <authorList>
            <person name="Poghosyan L."/>
            <person name="Leucker S."/>
        </authorList>
    </citation>
    <scope>NUCLEOTIDE SEQUENCE [LARGE SCALE GENOMIC DNA]</scope>
    <source>
        <strain evidence="1">S-RSF-IL-03</strain>
    </source>
</reference>
<name>A0A849SK51_UNCEI</name>
<evidence type="ECO:0000313" key="2">
    <source>
        <dbReference type="Proteomes" id="UP000580839"/>
    </source>
</evidence>
<dbReference type="EMBL" id="JABFRW010000022">
    <property type="protein sequence ID" value="NOT32934.1"/>
    <property type="molecule type" value="Genomic_DNA"/>
</dbReference>
<gene>
    <name evidence="1" type="ORF">HOP12_02055</name>
</gene>
<dbReference type="AlphaFoldDB" id="A0A849SK51"/>
<dbReference type="Proteomes" id="UP000580839">
    <property type="component" value="Unassembled WGS sequence"/>
</dbReference>